<dbReference type="InterPro" id="IPR036691">
    <property type="entry name" value="Endo/exonu/phosph_ase_sf"/>
</dbReference>
<feature type="coiled-coil region" evidence="1">
    <location>
        <begin position="2522"/>
        <end position="2552"/>
    </location>
</feature>
<feature type="compositionally biased region" description="Low complexity" evidence="2">
    <location>
        <begin position="1480"/>
        <end position="1489"/>
    </location>
</feature>
<organism evidence="4 5">
    <name type="scientific">Symbiodinium necroappetens</name>
    <dbReference type="NCBI Taxonomy" id="1628268"/>
    <lineage>
        <taxon>Eukaryota</taxon>
        <taxon>Sar</taxon>
        <taxon>Alveolata</taxon>
        <taxon>Dinophyceae</taxon>
        <taxon>Suessiales</taxon>
        <taxon>Symbiodiniaceae</taxon>
        <taxon>Symbiodinium</taxon>
    </lineage>
</organism>
<feature type="region of interest" description="Disordered" evidence="2">
    <location>
        <begin position="1437"/>
        <end position="1572"/>
    </location>
</feature>
<proteinExistence type="predicted"/>
<evidence type="ECO:0000313" key="5">
    <source>
        <dbReference type="Proteomes" id="UP000601435"/>
    </source>
</evidence>
<feature type="compositionally biased region" description="Basic and acidic residues" evidence="2">
    <location>
        <begin position="1508"/>
        <end position="1518"/>
    </location>
</feature>
<dbReference type="OrthoDB" id="410104at2759"/>
<evidence type="ECO:0000256" key="1">
    <source>
        <dbReference type="SAM" id="Coils"/>
    </source>
</evidence>
<dbReference type="InterPro" id="IPR000477">
    <property type="entry name" value="RT_dom"/>
</dbReference>
<dbReference type="Pfam" id="PF00078">
    <property type="entry name" value="RVT_1"/>
    <property type="match status" value="2"/>
</dbReference>
<feature type="compositionally biased region" description="Polar residues" evidence="2">
    <location>
        <begin position="1458"/>
        <end position="1472"/>
    </location>
</feature>
<dbReference type="EMBL" id="CAJNJA010035674">
    <property type="protein sequence ID" value="CAE7709541.1"/>
    <property type="molecule type" value="Genomic_DNA"/>
</dbReference>
<accession>A0A812X195</accession>
<feature type="region of interest" description="Disordered" evidence="2">
    <location>
        <begin position="577"/>
        <end position="596"/>
    </location>
</feature>
<feature type="compositionally biased region" description="Polar residues" evidence="2">
    <location>
        <begin position="1320"/>
        <end position="1336"/>
    </location>
</feature>
<feature type="domain" description="Reverse transcriptase" evidence="3">
    <location>
        <begin position="2733"/>
        <end position="2997"/>
    </location>
</feature>
<feature type="compositionally biased region" description="Polar residues" evidence="2">
    <location>
        <begin position="8"/>
        <end position="31"/>
    </location>
</feature>
<evidence type="ECO:0000259" key="3">
    <source>
        <dbReference type="PROSITE" id="PS50878"/>
    </source>
</evidence>
<feature type="region of interest" description="Disordered" evidence="2">
    <location>
        <begin position="1313"/>
        <end position="1347"/>
    </location>
</feature>
<feature type="compositionally biased region" description="Polar residues" evidence="2">
    <location>
        <begin position="1780"/>
        <end position="1818"/>
    </location>
</feature>
<feature type="region of interest" description="Disordered" evidence="2">
    <location>
        <begin position="1"/>
        <end position="53"/>
    </location>
</feature>
<feature type="compositionally biased region" description="Low complexity" evidence="2">
    <location>
        <begin position="1748"/>
        <end position="1779"/>
    </location>
</feature>
<reference evidence="4" key="1">
    <citation type="submission" date="2021-02" db="EMBL/GenBank/DDBJ databases">
        <authorList>
            <person name="Dougan E. K."/>
            <person name="Rhodes N."/>
            <person name="Thang M."/>
            <person name="Chan C."/>
        </authorList>
    </citation>
    <scope>NUCLEOTIDE SEQUENCE</scope>
</reference>
<dbReference type="PANTHER" id="PTHR24216:SF65">
    <property type="entry name" value="PAXILLIN-LIKE PROTEIN 1"/>
    <property type="match status" value="1"/>
</dbReference>
<feature type="compositionally biased region" description="Polar residues" evidence="2">
    <location>
        <begin position="1826"/>
        <end position="1837"/>
    </location>
</feature>
<feature type="region of interest" description="Disordered" evidence="2">
    <location>
        <begin position="2570"/>
        <end position="2589"/>
    </location>
</feature>
<feature type="compositionally biased region" description="Polar residues" evidence="2">
    <location>
        <begin position="3298"/>
        <end position="3312"/>
    </location>
</feature>
<feature type="region of interest" description="Disordered" evidence="2">
    <location>
        <begin position="2201"/>
        <end position="2264"/>
    </location>
</feature>
<protein>
    <recommendedName>
        <fullName evidence="3">Reverse transcriptase domain-containing protein</fullName>
    </recommendedName>
</protein>
<feature type="compositionally biased region" description="Polar residues" evidence="2">
    <location>
        <begin position="1543"/>
        <end position="1552"/>
    </location>
</feature>
<feature type="non-terminal residue" evidence="4">
    <location>
        <position position="1"/>
    </location>
</feature>
<feature type="compositionally biased region" description="Acidic residues" evidence="2">
    <location>
        <begin position="3349"/>
        <end position="3363"/>
    </location>
</feature>
<feature type="compositionally biased region" description="Basic and acidic residues" evidence="2">
    <location>
        <begin position="3282"/>
        <end position="3295"/>
    </location>
</feature>
<feature type="region of interest" description="Disordered" evidence="2">
    <location>
        <begin position="1867"/>
        <end position="1887"/>
    </location>
</feature>
<evidence type="ECO:0000256" key="2">
    <source>
        <dbReference type="SAM" id="MobiDB-lite"/>
    </source>
</evidence>
<evidence type="ECO:0000313" key="4">
    <source>
        <dbReference type="EMBL" id="CAE7709541.1"/>
    </source>
</evidence>
<dbReference type="Gene3D" id="3.60.10.10">
    <property type="entry name" value="Endonuclease/exonuclease/phosphatase"/>
    <property type="match status" value="1"/>
</dbReference>
<feature type="region of interest" description="Disordered" evidence="2">
    <location>
        <begin position="1738"/>
        <end position="1840"/>
    </location>
</feature>
<feature type="region of interest" description="Disordered" evidence="2">
    <location>
        <begin position="2341"/>
        <end position="2360"/>
    </location>
</feature>
<dbReference type="SUPFAM" id="SSF56219">
    <property type="entry name" value="DNase I-like"/>
    <property type="match status" value="1"/>
</dbReference>
<feature type="region of interest" description="Disordered" evidence="2">
    <location>
        <begin position="3263"/>
        <end position="3363"/>
    </location>
</feature>
<dbReference type="PANTHER" id="PTHR24216">
    <property type="entry name" value="PAXILLIN-RELATED"/>
    <property type="match status" value="1"/>
</dbReference>
<feature type="compositionally biased region" description="Low complexity" evidence="2">
    <location>
        <begin position="1497"/>
        <end position="1507"/>
    </location>
</feature>
<feature type="compositionally biased region" description="Low complexity" evidence="2">
    <location>
        <begin position="1396"/>
        <end position="1408"/>
    </location>
</feature>
<feature type="region of interest" description="Disordered" evidence="2">
    <location>
        <begin position="1361"/>
        <end position="1421"/>
    </location>
</feature>
<keyword evidence="1" id="KW-0175">Coiled coil</keyword>
<dbReference type="PROSITE" id="PS50878">
    <property type="entry name" value="RT_POL"/>
    <property type="match status" value="2"/>
</dbReference>
<sequence>MTDRGESSNRSPTSEFASANGESGNPPQTSPKRAREDTEIAGGAGGEGSTGDQPLTLALLQQALQVSQQQITNTIHASLEGTLSTINTRVAQVEANMEEHVKRTTNLLDAMTDRHCHIEGTVKQSTDAVDDVRRRLELLEGKFAAASFAASSTRTTDGGGDGGQRPAIVAGGWDADQDAETTLKLVKEHIERLQVDLDLQEAFVPGLRRGFAILPVNPREGEGQEPFRNRVRMALKQIREARIVTGDRPEGGHRYFWAAMSESPERRKRAQFSGKVKRLILGSQGDRRLVQVEFGTGNVWYDGAKIASAVTSTPPGGEMAGVGWINLPSLARQLGTSLTELTDRRGAQDTDLWGVHVLTWNVGGLTIEKSLQLLRDLRKERIHPFDSAFILCLQEIIMEQGKAVQEQGDLQCICGKQETDWRGTGIVHTSQFKRSRNKLLRSGYSSCLTMGELRVTVVSGHMPHHATMAEADEIATSWLQQLRPAPKAVLGMDANETFSLGISGKTITHSGRGEQLLAALGAADLRTPPQQLEKPSFFPYNTTMRPRRLDYIVLKHLLCQDGKVLSLRDVASSDHEPIHVPLQQPTPPAPKQDAKPWGSRRLQDWQIVEQAIAARPPRSGDMVQEITNMAVTITRPGRALAKFVESKELRRNRRDALLQEPGPSRKAAWKAVQKQRREEHRTWRVQQLDLAGQKWWKAKEAVDRSDHDSSWELRLRADERWRETLKLGKACGPDSVSHEALRILEHDDKWRGTLLYVLNDMLYTAAIPPNVVRGITVLLAKTGNPDDWSDTRPITLSSALLKTFSQLLIGRVSHLVQQPSRLQWARRSRQGVELILILRRVCRVARDWGIPMYIAKLDIRKAFDSIYQEALAEQIESDVGIAGDRPWEARAWTHLIHADEINVYFRGEEFRIPQTNGVRQGAPDSPIAFGRVLAVELERAVQQAEGHRPRQGDPPPEFAGAFMDDSYIWSTKKDHLQAMLTRLGTNLPPKGLDIHPLKTEIIDNQEGGVEFEVGGRKVLSKGPDHVIRTLGSPVSFSSHPSTIIAEMQARGRHAFRKHRGTLLSNAPLKSRLQMSTILVRQSALWACQTWPCNDTVLRAANSLQLVQARNMLKLSRQPGELWADWHVRSMRRARLALFHAKVPRWSSFILQQIWGLAGHVVRGDPVAAAMLRWRNLEWWRIEQSIPPSWGGQRHARRFNPHLDVERQIVAVAGDRWHEKALDRIEWSNLEELFVEKFDIPWASGDQAQLQDLNLAPNFSHADARDGGDHSDAAQIVQLREGAHDTCHDPRTLPASVSWLNIWLCKPVSYGPPTPADANEAGTTASNSKKRQTQLNREPSAGHGSQRVMNKARKYIYKQQNKAGNYQRRPPPQNQQGPGWGILYAPQNVAPEEEDTQTATAAAATPEPARGTKADTHNQQRQARTANEFADLLNRHLLPRGTIGPNTGGQPDGTPDQAADNQHTQAQPRATTSTPTDDRPTASATTSSPHTDPHPADPARATATAPPTRDSDARPERADQGTATDKSIAPTPETAGAHRHQPAASGTVSPQQHSRGEAPAATSQPACGDPNDLAPLSAVEQEVYEWCTQGGHSPETLAAIDSLPPDAPLSGATQGELIQLTHGCWQLTVQPSPGGTPPAGRFRAVMPGEQGTATTAPYLTCGLVGTFAPLSQDHWVFLVTQAPGPLYHEHGAMLLQEGDKLLFEHTEENGWMIRMESHGHSQDPIVNKARRLREAVLAKHGPRPGANEPGSTAAASGSNTAPSEPKPSAAPRSTAATAASENTRGTARPSAQTPSEPQQSTAETSPTANPSSTGESEGTWQVVDPPSNDQPSTAQSSHEPAVSYYPEATATPDRPPAATPLAQMLRDGRQNSDNRQQQQRPVLAPHDDWRRLGRLRHLRSIAMASRDNPNVDLSYAHIAPHVGVVVTWLNTMAAGDVRIHAQLPPLLTPLREILSMILEGTVTSPAWNSLVSVTEALERVISPCAIQLSGECAQSSGDRAQLSAEQVNSSSAGGQGAAWSDDLDTLRGLLRQAETWPLDALQMFQDLAMQLVRGIARRTPPEDRGQPTRSTLWDTHWWESERHHGLGDAGRSSLAGVACPRVSGAIDLTGKFGALLPSPCGSLEGGTASPVLFGKIACLVGESVSPPRLGIRRTYSSRTCWGPFRRRATLGGGRQRLPVRDSGIAVKLVHLLEPIMSGGSGHIPDLSPTPVFDSPPTLPHGGGGYQADLLNLQLDSPGEPVGGSPPKRTRQAESSPGGLSDSTGLEENVTMEAIARTLQHQLQQERQVLTGEIQRAMYAVGMLQDLAGVQKKQGEKLETVAAETQTLANRIVDLESRLQQIEAGGGGGPRGANVLEDDAGNRNLGMSEDHVKTAWLPLATVATWNVGGGGPDKMLTLLDSFAKIPGLDGIRLLFLQELSLPVGDTKVSSARWQLLGHKKQEEWRGVGVAYDTRTFTHTAPQHKANMYSCVLHSGITSFVGGIFLDEIHVGDFRDVVGSDHEPILGKAQIGVMRKHRAKCTWGAKQLKTSKAGLERMQEELEKSQDHHKAIAAAAAAITEAKKGEKFVESKTLKETRRKARGAPPGEARRQLWKQVCSERKREHREWVRDLAKRSGGQDWGAYRALKRSSKPSQWDNSLREQEQWREEAQKHFKTIFAKIKPEEEEQAWGEEVEKLRRQCKRTPWVPFREMELRVTMQKWHWGKATGVDGIAHEALLYLLEHPVGKCRLMEIFNDALYTGRIPQDMLQGLTVLLPKTMMPQGWGDTRPITLSSALLKWLAQLLLHRGRCYLDAGNKHQWAKPGSQAVELVLGIRRLLRAAKDWGDDLYVVKLDVAKAFDSISQLHMGKLIAKRVGGDGGQPWEALLWLQLLRADNITLAVCGELLQVPQTNGVRQGSPDSPVVFSAAIGETLDEVLAELQTLTRQGENPKLPPSPQGGASFLDDTYLWSHNRRWLVKALEVLENKLGEKNLVLNAKKTQAIANVEDKGDAIMTILGSPVTFDNVPAVILGGPSERARKAFHANKAVMCSTTSVDEKLKAMLALVRPAALWACSTWPVNDALLRGINTVQLQLLRKGLGGRRRPGEEWVEWNQRSLRLARLHLGRKSAGGRWSTFVLDKPQMGGGGEGFIPQGTAFELIPVGLVHRNLEPEQWVLRVRNLPPAGSRDPAGAPLKARKYLLTWRPKTTSSVLGDLTEEEGDAYRASAMRGPPVPGMSALAQDHELEYLSVSPERYMDVWVARAKTQFPQEDPYQPRRGRREELKQIAAGAIPAMPPPPDRIYYDSQGRRQGDGGTREGDVQQGDTPSPDEQQQKRAQPSPLGGGKTCPQQEEQLRAEQHAHPKAPPPKPPSSSEDEWPSEDEAPPEDDDAAMVQLGLSTCGGGVLPRWRTGAERSRTAAITAGRGELRRINPAQMAATLVEVVRHILRDTLHATSVRTELAEVGELLEDVVADFGASIRLRDSAGIAEGRNALMEAVDILDQIVLNYDSEHDEFTMDPATLQDDLLRLAQQLQIVVPAHDNLLGDIRGELPSQRPSSSSQELFEGYGDEMGLMQQLGGPGTPKKATGARSSCCPCSSKSSQRVIVPTANAKRTRSGYYYEGSGLLNIDGMNVPAEERVRGGEDEHPGLAGIFQNHEGNARDANSGRHPRRQGGDAARSRSPTRRGTNLTERGDPPTPSPVRRARSQASQLLESIESETQAAAEYVLNAEERGRQQRANYATEAMELITEAMGLANDVGMPGVVDYLAAAATRLSQLHTIRTKGTNRRGTPLPTPNAFEIAALTVGVMEESSQQGEQPSMAELLELLELVQAGMALLTRGRHSYNWQVTHWATDAAEEALALLS</sequence>
<gene>
    <name evidence="4" type="ORF">SNEC2469_LOCUS20469</name>
</gene>
<keyword evidence="5" id="KW-1185">Reference proteome</keyword>
<name>A0A812X195_9DINO</name>
<feature type="domain" description="Reverse transcriptase" evidence="3">
    <location>
        <begin position="760"/>
        <end position="1034"/>
    </location>
</feature>
<feature type="region of interest" description="Disordered" evidence="2">
    <location>
        <begin position="3553"/>
        <end position="3573"/>
    </location>
</feature>
<feature type="region of interest" description="Disordered" evidence="2">
    <location>
        <begin position="3615"/>
        <end position="3687"/>
    </location>
</feature>
<comment type="caution">
    <text evidence="4">The sequence shown here is derived from an EMBL/GenBank/DDBJ whole genome shotgun (WGS) entry which is preliminary data.</text>
</comment>
<dbReference type="Proteomes" id="UP000601435">
    <property type="component" value="Unassembled WGS sequence"/>
</dbReference>